<evidence type="ECO:0000313" key="2">
    <source>
        <dbReference type="EMBL" id="KAA6451334.1"/>
    </source>
</evidence>
<reference evidence="2 3" key="1">
    <citation type="submission" date="2018-08" db="EMBL/GenBank/DDBJ databases">
        <title>Bacillus phenotypic plasticity.</title>
        <authorList>
            <person name="Hurtado E."/>
        </authorList>
    </citation>
    <scope>NUCLEOTIDE SEQUENCE [LARGE SCALE GENOMIC DNA]</scope>
    <source>
        <strain evidence="2 3">427</strain>
    </source>
</reference>
<gene>
    <name evidence="2" type="ORF">DX927_11195</name>
</gene>
<organism evidence="2 3">
    <name type="scientific">Bacillus swezeyi</name>
    <dbReference type="NCBI Taxonomy" id="1925020"/>
    <lineage>
        <taxon>Bacteria</taxon>
        <taxon>Bacillati</taxon>
        <taxon>Bacillota</taxon>
        <taxon>Bacilli</taxon>
        <taxon>Bacillales</taxon>
        <taxon>Bacillaceae</taxon>
        <taxon>Bacillus</taxon>
    </lineage>
</organism>
<name>A0A5M8RWV5_9BACI</name>
<dbReference type="EMBL" id="QSND01000002">
    <property type="protein sequence ID" value="KAA6451334.1"/>
    <property type="molecule type" value="Genomic_DNA"/>
</dbReference>
<feature type="coiled-coil region" evidence="1">
    <location>
        <begin position="38"/>
        <end position="65"/>
    </location>
</feature>
<keyword evidence="1" id="KW-0175">Coiled coil</keyword>
<proteinExistence type="predicted"/>
<sequence>MDVLIRDVDPSVVKKIDELVKKSGLKSRQEFLKVYLTNLSVVDEMNNLQRQFEQLQKQTLSVLNQNTNVMKRMIKIIEEIIDEDDGV</sequence>
<dbReference type="GO" id="GO:0006355">
    <property type="term" value="P:regulation of DNA-templated transcription"/>
    <property type="evidence" value="ECO:0007669"/>
    <property type="project" value="InterPro"/>
</dbReference>
<comment type="caution">
    <text evidence="2">The sequence shown here is derived from an EMBL/GenBank/DDBJ whole genome shotgun (WGS) entry which is preliminary data.</text>
</comment>
<accession>A0A5M8RWV5</accession>
<evidence type="ECO:0000256" key="1">
    <source>
        <dbReference type="SAM" id="Coils"/>
    </source>
</evidence>
<dbReference type="Proteomes" id="UP000324326">
    <property type="component" value="Unassembled WGS sequence"/>
</dbReference>
<evidence type="ECO:0000313" key="3">
    <source>
        <dbReference type="Proteomes" id="UP000324326"/>
    </source>
</evidence>
<dbReference type="RefSeq" id="WP_073461181.1">
    <property type="nucleotide sequence ID" value="NZ_QSND01000002.1"/>
</dbReference>
<dbReference type="AlphaFoldDB" id="A0A5M8RWV5"/>
<protein>
    <submittedName>
        <fullName evidence="2">Ribbon-helix-helix protein, CopG family</fullName>
    </submittedName>
</protein>